<evidence type="ECO:0000256" key="8">
    <source>
        <dbReference type="ARBA" id="ARBA00022801"/>
    </source>
</evidence>
<dbReference type="GO" id="GO:0004844">
    <property type="term" value="F:uracil DNA N-glycosylase activity"/>
    <property type="evidence" value="ECO:0007669"/>
    <property type="project" value="UniProtKB-EC"/>
</dbReference>
<dbReference type="EC" id="3.2.2.27" evidence="3"/>
<evidence type="ECO:0000256" key="2">
    <source>
        <dbReference type="ARBA" id="ARBA00006521"/>
    </source>
</evidence>
<dbReference type="SMART" id="SM00987">
    <property type="entry name" value="UreE_C"/>
    <property type="match status" value="1"/>
</dbReference>
<evidence type="ECO:0000259" key="12">
    <source>
        <dbReference type="SMART" id="SM00986"/>
    </source>
</evidence>
<dbReference type="NCBIfam" id="TIGR00758">
    <property type="entry name" value="UDG_fam4"/>
    <property type="match status" value="1"/>
</dbReference>
<dbReference type="Pfam" id="PF03167">
    <property type="entry name" value="UDG"/>
    <property type="match status" value="1"/>
</dbReference>
<dbReference type="GO" id="GO:0006281">
    <property type="term" value="P:DNA repair"/>
    <property type="evidence" value="ECO:0007669"/>
    <property type="project" value="UniProtKB-KW"/>
</dbReference>
<dbReference type="InterPro" id="IPR005273">
    <property type="entry name" value="Ura-DNA_glyco_family4"/>
</dbReference>
<keyword evidence="5" id="KW-0004">4Fe-4S</keyword>
<comment type="similarity">
    <text evidence="2">Belongs to the uracil-DNA glycosylase (UDG) superfamily. Type 4 (UDGa) family.</text>
</comment>
<evidence type="ECO:0000256" key="4">
    <source>
        <dbReference type="ARBA" id="ARBA00019403"/>
    </source>
</evidence>
<dbReference type="SUPFAM" id="SSF52141">
    <property type="entry name" value="Uracil-DNA glycosylase-like"/>
    <property type="match status" value="1"/>
</dbReference>
<dbReference type="GO" id="GO:0046872">
    <property type="term" value="F:metal ion binding"/>
    <property type="evidence" value="ECO:0007669"/>
    <property type="project" value="UniProtKB-KW"/>
</dbReference>
<keyword evidence="10" id="KW-0411">Iron-sulfur</keyword>
<dbReference type="Gene3D" id="3.40.470.10">
    <property type="entry name" value="Uracil-DNA glycosylase-like domain"/>
    <property type="match status" value="1"/>
</dbReference>
<dbReference type="InterPro" id="IPR036895">
    <property type="entry name" value="Uracil-DNA_glycosylase-like_sf"/>
</dbReference>
<evidence type="ECO:0000256" key="6">
    <source>
        <dbReference type="ARBA" id="ARBA00022723"/>
    </source>
</evidence>
<dbReference type="PANTHER" id="PTHR33693">
    <property type="entry name" value="TYPE-5 URACIL-DNA GLYCOSYLASE"/>
    <property type="match status" value="1"/>
</dbReference>
<evidence type="ECO:0000256" key="11">
    <source>
        <dbReference type="ARBA" id="ARBA00023204"/>
    </source>
</evidence>
<comment type="catalytic activity">
    <reaction evidence="1">
        <text>Hydrolyzes single-stranded DNA or mismatched double-stranded DNA and polynucleotides, releasing free uracil.</text>
        <dbReference type="EC" id="3.2.2.27"/>
    </reaction>
</comment>
<keyword evidence="11" id="KW-0234">DNA repair</keyword>
<dbReference type="Proteomes" id="UP001201020">
    <property type="component" value="Chromosome"/>
</dbReference>
<keyword evidence="6" id="KW-0479">Metal-binding</keyword>
<reference evidence="13" key="1">
    <citation type="journal article" date="2022" name="Nat. Microbiol.">
        <title>Unique mobile elements and scalable gene flow at the prokaryote-eukaryote boundary revealed by circularized Asgard archaea genomes.</title>
        <authorList>
            <person name="Wu F."/>
            <person name="Speth D.R."/>
            <person name="Philosof A."/>
            <person name="Cremiere A."/>
            <person name="Narayanan A."/>
            <person name="Barco R.A."/>
            <person name="Connon S.A."/>
            <person name="Amend J.P."/>
            <person name="Antoshechkin I.A."/>
            <person name="Orphan V.J."/>
        </authorList>
    </citation>
    <scope>NUCLEOTIDE SEQUENCE</scope>
    <source>
        <strain evidence="13">PM71</strain>
    </source>
</reference>
<evidence type="ECO:0000256" key="9">
    <source>
        <dbReference type="ARBA" id="ARBA00023004"/>
    </source>
</evidence>
<proteinExistence type="inferred from homology"/>
<keyword evidence="7" id="KW-0227">DNA damage</keyword>
<dbReference type="InterPro" id="IPR051536">
    <property type="entry name" value="UDG_Type-4/5"/>
</dbReference>
<feature type="domain" description="Uracil-DNA glycosylase-like" evidence="12">
    <location>
        <begin position="31"/>
        <end position="183"/>
    </location>
</feature>
<dbReference type="AlphaFoldDB" id="A0A9Y1BJ68"/>
<keyword evidence="9" id="KW-0408">Iron</keyword>
<evidence type="ECO:0000256" key="5">
    <source>
        <dbReference type="ARBA" id="ARBA00022485"/>
    </source>
</evidence>
<organism evidence="13">
    <name type="scientific">Candidatus Heimdallarchaeum aukensis</name>
    <dbReference type="NCBI Taxonomy" id="2876573"/>
    <lineage>
        <taxon>Archaea</taxon>
        <taxon>Promethearchaeati</taxon>
        <taxon>Candidatus Heimdallarchaeota</taxon>
        <taxon>Candidatus Heimdallarchaeia (ex Rinke et al. 2021) (nom. nud.)</taxon>
        <taxon>Candidatus Heimdallarchaeales</taxon>
        <taxon>Candidatus Heimdallarchaeaceae</taxon>
        <taxon>Candidatus Heimdallarchaeum</taxon>
    </lineage>
</organism>
<evidence type="ECO:0000256" key="7">
    <source>
        <dbReference type="ARBA" id="ARBA00022763"/>
    </source>
</evidence>
<dbReference type="GO" id="GO:0051539">
    <property type="term" value="F:4 iron, 4 sulfur cluster binding"/>
    <property type="evidence" value="ECO:0007669"/>
    <property type="project" value="UniProtKB-KW"/>
</dbReference>
<evidence type="ECO:0000256" key="1">
    <source>
        <dbReference type="ARBA" id="ARBA00001400"/>
    </source>
</evidence>
<evidence type="ECO:0000256" key="10">
    <source>
        <dbReference type="ARBA" id="ARBA00023014"/>
    </source>
</evidence>
<evidence type="ECO:0000313" key="13">
    <source>
        <dbReference type="EMBL" id="UJG39877.1"/>
    </source>
</evidence>
<dbReference type="InterPro" id="IPR005122">
    <property type="entry name" value="Uracil-DNA_glycosylase-like"/>
</dbReference>
<keyword evidence="8" id="KW-0378">Hydrolase</keyword>
<dbReference type="EMBL" id="CP084166">
    <property type="protein sequence ID" value="UJG39877.1"/>
    <property type="molecule type" value="Genomic_DNA"/>
</dbReference>
<gene>
    <name evidence="13" type="ORF">K9W45_08440</name>
</gene>
<dbReference type="CDD" id="cd10030">
    <property type="entry name" value="UDG-F4_TTUDGA_SPO1dp_like"/>
    <property type="match status" value="1"/>
</dbReference>
<protein>
    <recommendedName>
        <fullName evidence="4">Type-4 uracil-DNA glycosylase</fullName>
        <ecNumber evidence="3">3.2.2.27</ecNumber>
    </recommendedName>
</protein>
<dbReference type="PANTHER" id="PTHR33693:SF1">
    <property type="entry name" value="TYPE-4 URACIL-DNA GLYCOSYLASE"/>
    <property type="match status" value="1"/>
</dbReference>
<sequence>MKISNDLEDLTNKIKICKLCSLYKTRKNVVPGIYGSNNELCFIGEAPGYNEDKEGYPFVGKSGKLLDAMLSEIGLERKEVSILNVVKCRPVTENGKNRIPSQTEINICSSTWLKHQLEYLQPKLIVTLGSVALKYFFPKAKVTKEVGLFKTTNEGFTVFSTFHPAYILRNNSAFMRETYRNHFKQIYFYIKSNNVLKKPPIDKVLSSTNVKQSRLDNFFS</sequence>
<accession>A0A9Y1BJ68</accession>
<dbReference type="SMART" id="SM00986">
    <property type="entry name" value="UDG"/>
    <property type="match status" value="1"/>
</dbReference>
<evidence type="ECO:0000256" key="3">
    <source>
        <dbReference type="ARBA" id="ARBA00012030"/>
    </source>
</evidence>
<name>A0A9Y1BJ68_9ARCH</name>